<dbReference type="Gramene" id="ONK76259">
    <property type="protein sequence ID" value="ONK76259"/>
    <property type="gene ID" value="A4U43_C03F25750"/>
</dbReference>
<keyword evidence="3" id="KW-1185">Reference proteome</keyword>
<organism evidence="2 3">
    <name type="scientific">Asparagus officinalis</name>
    <name type="common">Garden asparagus</name>
    <dbReference type="NCBI Taxonomy" id="4686"/>
    <lineage>
        <taxon>Eukaryota</taxon>
        <taxon>Viridiplantae</taxon>
        <taxon>Streptophyta</taxon>
        <taxon>Embryophyta</taxon>
        <taxon>Tracheophyta</taxon>
        <taxon>Spermatophyta</taxon>
        <taxon>Magnoliopsida</taxon>
        <taxon>Liliopsida</taxon>
        <taxon>Asparagales</taxon>
        <taxon>Asparagaceae</taxon>
        <taxon>Asparagoideae</taxon>
        <taxon>Asparagus</taxon>
    </lineage>
</organism>
<reference evidence="3" key="1">
    <citation type="journal article" date="2017" name="Nat. Commun.">
        <title>The asparagus genome sheds light on the origin and evolution of a young Y chromosome.</title>
        <authorList>
            <person name="Harkess A."/>
            <person name="Zhou J."/>
            <person name="Xu C."/>
            <person name="Bowers J.E."/>
            <person name="Van der Hulst R."/>
            <person name="Ayyampalayam S."/>
            <person name="Mercati F."/>
            <person name="Riccardi P."/>
            <person name="McKain M.R."/>
            <person name="Kakrana A."/>
            <person name="Tang H."/>
            <person name="Ray J."/>
            <person name="Groenendijk J."/>
            <person name="Arikit S."/>
            <person name="Mathioni S.M."/>
            <person name="Nakano M."/>
            <person name="Shan H."/>
            <person name="Telgmann-Rauber A."/>
            <person name="Kanno A."/>
            <person name="Yue Z."/>
            <person name="Chen H."/>
            <person name="Li W."/>
            <person name="Chen Y."/>
            <person name="Xu X."/>
            <person name="Zhang Y."/>
            <person name="Luo S."/>
            <person name="Chen H."/>
            <person name="Gao J."/>
            <person name="Mao Z."/>
            <person name="Pires J.C."/>
            <person name="Luo M."/>
            <person name="Kudrna D."/>
            <person name="Wing R.A."/>
            <person name="Meyers B.C."/>
            <person name="Yi K."/>
            <person name="Kong H."/>
            <person name="Lavrijsen P."/>
            <person name="Sunseri F."/>
            <person name="Falavigna A."/>
            <person name="Ye Y."/>
            <person name="Leebens-Mack J.H."/>
            <person name="Chen G."/>
        </authorList>
    </citation>
    <scope>NUCLEOTIDE SEQUENCE [LARGE SCALE GENOMIC DNA]</scope>
    <source>
        <strain evidence="3">cv. DH0086</strain>
    </source>
</reference>
<evidence type="ECO:0000256" key="1">
    <source>
        <dbReference type="SAM" id="MobiDB-lite"/>
    </source>
</evidence>
<feature type="compositionally biased region" description="Pro residues" evidence="1">
    <location>
        <begin position="1"/>
        <end position="10"/>
    </location>
</feature>
<feature type="region of interest" description="Disordered" evidence="1">
    <location>
        <begin position="1"/>
        <end position="89"/>
    </location>
</feature>
<feature type="compositionally biased region" description="Low complexity" evidence="1">
    <location>
        <begin position="11"/>
        <end position="28"/>
    </location>
</feature>
<protein>
    <submittedName>
        <fullName evidence="2">Uncharacterized protein</fullName>
    </submittedName>
</protein>
<dbReference type="Proteomes" id="UP000243459">
    <property type="component" value="Chromosome 3"/>
</dbReference>
<accession>A0A5P1FH85</accession>
<sequence>MTSYQPPSPGLSPELTATTTTSSPAALSPERRLTHQSQTSQPPPPQTRAATDPDHHPYHSRVTACGRHTREQEGKPASAWPARATKVAK</sequence>
<proteinExistence type="predicted"/>
<evidence type="ECO:0000313" key="2">
    <source>
        <dbReference type="EMBL" id="ONK76259.1"/>
    </source>
</evidence>
<name>A0A5P1FH85_ASPOF</name>
<gene>
    <name evidence="2" type="ORF">A4U43_C03F25750</name>
</gene>
<dbReference type="AlphaFoldDB" id="A0A5P1FH85"/>
<dbReference type="EMBL" id="CM007383">
    <property type="protein sequence ID" value="ONK76259.1"/>
    <property type="molecule type" value="Genomic_DNA"/>
</dbReference>
<evidence type="ECO:0000313" key="3">
    <source>
        <dbReference type="Proteomes" id="UP000243459"/>
    </source>
</evidence>